<keyword evidence="1" id="KW-1133">Transmembrane helix</keyword>
<reference evidence="2 3" key="1">
    <citation type="submission" date="2018-06" db="EMBL/GenBank/DDBJ databases">
        <authorList>
            <consortium name="Pathogen Informatics"/>
            <person name="Doyle S."/>
        </authorList>
    </citation>
    <scope>NUCLEOTIDE SEQUENCE [LARGE SCALE GENOMIC DNA]</scope>
    <source>
        <strain evidence="2 3">NCTC13148</strain>
    </source>
</reference>
<name>A0A377BF69_ECOLX</name>
<dbReference type="AlphaFoldDB" id="A0A377BF69"/>
<accession>A0A377BF69</accession>
<evidence type="ECO:0000256" key="1">
    <source>
        <dbReference type="SAM" id="Phobius"/>
    </source>
</evidence>
<evidence type="ECO:0000313" key="3">
    <source>
        <dbReference type="Proteomes" id="UP000254255"/>
    </source>
</evidence>
<keyword evidence="1" id="KW-0812">Transmembrane</keyword>
<dbReference type="Proteomes" id="UP000254255">
    <property type="component" value="Unassembled WGS sequence"/>
</dbReference>
<dbReference type="EMBL" id="UGET01000003">
    <property type="protein sequence ID" value="STL62591.1"/>
    <property type="molecule type" value="Genomic_DNA"/>
</dbReference>
<evidence type="ECO:0000313" key="2">
    <source>
        <dbReference type="EMBL" id="STL62591.1"/>
    </source>
</evidence>
<sequence>MAWIIWQAKSYASQIAGVGVEGAMQGAAAMGIGAGVFGASRMARGALGMGRNAGIGAWKGLRRQEGGFGQSPGITGKTANLAGQGVILVPKSFVRQLLRGQRKCMEGDLIMSVDTILNVLFIINGLVAIYFLCSD</sequence>
<gene>
    <name evidence="2" type="ORF">NCTC13148_00322</name>
</gene>
<proteinExistence type="predicted"/>
<feature type="transmembrane region" description="Helical" evidence="1">
    <location>
        <begin position="109"/>
        <end position="132"/>
    </location>
</feature>
<protein>
    <submittedName>
        <fullName evidence="2">TrbL/VirB6 plasmid conjugal transfer protein</fullName>
    </submittedName>
</protein>
<organism evidence="2 3">
    <name type="scientific">Escherichia coli</name>
    <dbReference type="NCBI Taxonomy" id="562"/>
    <lineage>
        <taxon>Bacteria</taxon>
        <taxon>Pseudomonadati</taxon>
        <taxon>Pseudomonadota</taxon>
        <taxon>Gammaproteobacteria</taxon>
        <taxon>Enterobacterales</taxon>
        <taxon>Enterobacteriaceae</taxon>
        <taxon>Escherichia</taxon>
    </lineage>
</organism>
<keyword evidence="1" id="KW-0472">Membrane</keyword>